<comment type="caution">
    <text evidence="1">The sequence shown here is derived from an EMBL/GenBank/DDBJ whole genome shotgun (WGS) entry which is preliminary data.</text>
</comment>
<proteinExistence type="predicted"/>
<accession>A0ACC2K9H6</accession>
<dbReference type="EMBL" id="CM056812">
    <property type="protein sequence ID" value="KAJ8617563.1"/>
    <property type="molecule type" value="Genomic_DNA"/>
</dbReference>
<dbReference type="Proteomes" id="UP001234297">
    <property type="component" value="Chromosome 4"/>
</dbReference>
<evidence type="ECO:0000313" key="2">
    <source>
        <dbReference type="Proteomes" id="UP001234297"/>
    </source>
</evidence>
<reference evidence="1 2" key="1">
    <citation type="journal article" date="2022" name="Hortic Res">
        <title>A haplotype resolved chromosomal level avocado genome allows analysis of novel avocado genes.</title>
        <authorList>
            <person name="Nath O."/>
            <person name="Fletcher S.J."/>
            <person name="Hayward A."/>
            <person name="Shaw L.M."/>
            <person name="Masouleh A.K."/>
            <person name="Furtado A."/>
            <person name="Henry R.J."/>
            <person name="Mitter N."/>
        </authorList>
    </citation>
    <scope>NUCLEOTIDE SEQUENCE [LARGE SCALE GENOMIC DNA]</scope>
    <source>
        <strain evidence="2">cv. Hass</strain>
    </source>
</reference>
<organism evidence="1 2">
    <name type="scientific">Persea americana</name>
    <name type="common">Avocado</name>
    <dbReference type="NCBI Taxonomy" id="3435"/>
    <lineage>
        <taxon>Eukaryota</taxon>
        <taxon>Viridiplantae</taxon>
        <taxon>Streptophyta</taxon>
        <taxon>Embryophyta</taxon>
        <taxon>Tracheophyta</taxon>
        <taxon>Spermatophyta</taxon>
        <taxon>Magnoliopsida</taxon>
        <taxon>Magnoliidae</taxon>
        <taxon>Laurales</taxon>
        <taxon>Lauraceae</taxon>
        <taxon>Persea</taxon>
    </lineage>
</organism>
<keyword evidence="2" id="KW-1185">Reference proteome</keyword>
<sequence>MGLYEDVLSSSIDGHDVSMTKDDIAHALGCHPNGGVTDVPFPIPSDEESVLCSDMYGEVRWTQSVQSILRNMQHAHSAIMLRVEAHVVEPPFAP</sequence>
<gene>
    <name evidence="1" type="ORF">MRB53_013749</name>
</gene>
<protein>
    <submittedName>
        <fullName evidence="1">Uncharacterized protein</fullName>
    </submittedName>
</protein>
<evidence type="ECO:0000313" key="1">
    <source>
        <dbReference type="EMBL" id="KAJ8617563.1"/>
    </source>
</evidence>
<name>A0ACC2K9H6_PERAE</name>